<organism evidence="1 2">
    <name type="scientific">Syntrophus gentianae</name>
    <dbReference type="NCBI Taxonomy" id="43775"/>
    <lineage>
        <taxon>Bacteria</taxon>
        <taxon>Pseudomonadati</taxon>
        <taxon>Thermodesulfobacteriota</taxon>
        <taxon>Syntrophia</taxon>
        <taxon>Syntrophales</taxon>
        <taxon>Syntrophaceae</taxon>
        <taxon>Syntrophus</taxon>
    </lineage>
</organism>
<protein>
    <submittedName>
        <fullName evidence="1">Peptidoglycan-synthase activator LpoB</fullName>
    </submittedName>
</protein>
<evidence type="ECO:0000313" key="1">
    <source>
        <dbReference type="EMBL" id="SEL93199.1"/>
    </source>
</evidence>
<dbReference type="PROSITE" id="PS51257">
    <property type="entry name" value="PROKAR_LIPOPROTEIN"/>
    <property type="match status" value="1"/>
</dbReference>
<dbReference type="Gene3D" id="3.40.50.10610">
    <property type="entry name" value="ABC-type transport auxiliary lipoprotein component"/>
    <property type="match status" value="1"/>
</dbReference>
<dbReference type="STRING" id="43775.SAMN04489760_10133"/>
<dbReference type="InterPro" id="IPR014094">
    <property type="entry name" value="LpoB"/>
</dbReference>
<dbReference type="Pfam" id="PF13036">
    <property type="entry name" value="LpoB"/>
    <property type="match status" value="1"/>
</dbReference>
<gene>
    <name evidence="1" type="ORF">SAMN04489760_10133</name>
</gene>
<dbReference type="Proteomes" id="UP000198744">
    <property type="component" value="Unassembled WGS sequence"/>
</dbReference>
<name>A0A1H7U8P0_9BACT</name>
<dbReference type="RefSeq" id="WP_175476290.1">
    <property type="nucleotide sequence ID" value="NZ_FOBS01000001.1"/>
</dbReference>
<evidence type="ECO:0000313" key="2">
    <source>
        <dbReference type="Proteomes" id="UP000198744"/>
    </source>
</evidence>
<accession>A0A1H7U8P0</accession>
<dbReference type="EMBL" id="FOBS01000001">
    <property type="protein sequence ID" value="SEL93199.1"/>
    <property type="molecule type" value="Genomic_DNA"/>
</dbReference>
<reference evidence="1 2" key="1">
    <citation type="submission" date="2016-10" db="EMBL/GenBank/DDBJ databases">
        <authorList>
            <person name="de Groot N.N."/>
        </authorList>
    </citation>
    <scope>NUCLEOTIDE SEQUENCE [LARGE SCALE GENOMIC DNA]</scope>
    <source>
        <strain evidence="1 2">DSM 8423</strain>
    </source>
</reference>
<dbReference type="AlphaFoldDB" id="A0A1H7U8P0"/>
<keyword evidence="2" id="KW-1185">Reference proteome</keyword>
<proteinExistence type="predicted"/>
<sequence>MKTLSNLFQTRSLVAGCLLILFASLSFLLFGCAPNNLLTETYAKDKPVKVHRIAVFPIQRVDPDEAVDGSLRCEICGTVISVGSTEPQAEKVVEEAVLSRIEKTGKYEIVPPERVQGVYQRISATSLKSSLKDTLVKSGRELGADAILHGQVYRFRERIGYAYGADKAASVAFALHLIDVRDGSLIWKGRFDKTQTSLMENVFQASAFYKEKGRWLTARELIDEGVSGMLETFPGAQ</sequence>